<feature type="transmembrane region" description="Helical" evidence="2">
    <location>
        <begin position="53"/>
        <end position="72"/>
    </location>
</feature>
<keyword evidence="2" id="KW-0472">Membrane</keyword>
<dbReference type="SUPFAM" id="SSF55073">
    <property type="entry name" value="Nucleotide cyclase"/>
    <property type="match status" value="1"/>
</dbReference>
<name>A0A4V3H4T4_9GAMM</name>
<dbReference type="CDD" id="cd01948">
    <property type="entry name" value="EAL"/>
    <property type="match status" value="1"/>
</dbReference>
<dbReference type="SUPFAM" id="SSF141868">
    <property type="entry name" value="EAL domain-like"/>
    <property type="match status" value="1"/>
</dbReference>
<comment type="caution">
    <text evidence="5">The sequence shown here is derived from an EMBL/GenBank/DDBJ whole genome shotgun (WGS) entry which is preliminary data.</text>
</comment>
<gene>
    <name evidence="5" type="ORF">EDC23_0730</name>
</gene>
<evidence type="ECO:0000259" key="4">
    <source>
        <dbReference type="PROSITE" id="PS50887"/>
    </source>
</evidence>
<dbReference type="Pfam" id="PF00990">
    <property type="entry name" value="GGDEF"/>
    <property type="match status" value="1"/>
</dbReference>
<dbReference type="InterPro" id="IPR029787">
    <property type="entry name" value="Nucleotide_cyclase"/>
</dbReference>
<feature type="domain" description="EAL" evidence="3">
    <location>
        <begin position="288"/>
        <end position="536"/>
    </location>
</feature>
<feature type="domain" description="GGDEF" evidence="4">
    <location>
        <begin position="144"/>
        <end position="277"/>
    </location>
</feature>
<dbReference type="OrthoDB" id="9787514at2"/>
<keyword evidence="2" id="KW-1133">Transmembrane helix</keyword>
<dbReference type="AlphaFoldDB" id="A0A4V3H4T4"/>
<dbReference type="SMART" id="SM00267">
    <property type="entry name" value="GGDEF"/>
    <property type="match status" value="1"/>
</dbReference>
<proteinExistence type="predicted"/>
<dbReference type="PANTHER" id="PTHR44757">
    <property type="entry name" value="DIGUANYLATE CYCLASE DGCP"/>
    <property type="match status" value="1"/>
</dbReference>
<evidence type="ECO:0000256" key="2">
    <source>
        <dbReference type="SAM" id="Phobius"/>
    </source>
</evidence>
<organism evidence="5 6">
    <name type="scientific">Thiohalophilus thiocyanatoxydans</name>
    <dbReference type="NCBI Taxonomy" id="381308"/>
    <lineage>
        <taxon>Bacteria</taxon>
        <taxon>Pseudomonadati</taxon>
        <taxon>Pseudomonadota</taxon>
        <taxon>Gammaproteobacteria</taxon>
        <taxon>Thiohalomonadales</taxon>
        <taxon>Thiohalophilaceae</taxon>
        <taxon>Thiohalophilus</taxon>
    </lineage>
</organism>
<sequence>MSTLTEATKYTIYGTLFGLCFPVGAIIFLYLMGDIPADLNPVSILANSHENRLLYIIDTAPFLLGLFARFAGIRQDRLLRFSASLEQQVAAKTASLRQALDEAKQANDMIVHMAEHDTLTGLLNRRRFQNELEKWMLVALRYQRTATLIFIDLDKFKYINDNYGHIAGDRYLIEISKLLTSTFRTTDIVARWGGDEFAILLPETSCDAATEVANKLLHLFNNAEIDLGEQKWRPSASIGIALFPDHATDLDELVTYADAAMYEAKSAGGNCWRIYSSSPQEIERVQEHLQWEGRLRRALENDQFLLFYQPLLRLSDNTTPGYEALLRMEDRDGNLISPGLFLASAERFGLSVPIDRMVIRKAARKIGALSQHPVWISLNLSRSSLEDPKLFEKIEAAVRENSLRPGQLHIEITEATAREYLNPLRTLISQLKSIGCSVVLDDFGHGPSRQFLQQLPVDMIKIKGDLIQTLASQQSTQTLVEDIVAVAHEMAIRVTAKHVESENLLELLRDKKFDYAQGFAIGKPVEAIEQQLLFSA</sequence>
<reference evidence="5 6" key="1">
    <citation type="submission" date="2019-03" db="EMBL/GenBank/DDBJ databases">
        <title>Genomic Encyclopedia of Type Strains, Phase IV (KMG-IV): sequencing the most valuable type-strain genomes for metagenomic binning, comparative biology and taxonomic classification.</title>
        <authorList>
            <person name="Goeker M."/>
        </authorList>
    </citation>
    <scope>NUCLEOTIDE SEQUENCE [LARGE SCALE GENOMIC DNA]</scope>
    <source>
        <strain evidence="5 6">DSM 16326</strain>
    </source>
</reference>
<dbReference type="InterPro" id="IPR000160">
    <property type="entry name" value="GGDEF_dom"/>
</dbReference>
<dbReference type="FunFam" id="3.30.70.270:FF:000001">
    <property type="entry name" value="Diguanylate cyclase domain protein"/>
    <property type="match status" value="1"/>
</dbReference>
<dbReference type="PROSITE" id="PS50883">
    <property type="entry name" value="EAL"/>
    <property type="match status" value="1"/>
</dbReference>
<accession>A0A4V3H4T4</accession>
<evidence type="ECO:0000313" key="5">
    <source>
        <dbReference type="EMBL" id="TDY04355.1"/>
    </source>
</evidence>
<evidence type="ECO:0000256" key="1">
    <source>
        <dbReference type="ARBA" id="ARBA00001946"/>
    </source>
</evidence>
<dbReference type="GO" id="GO:0003824">
    <property type="term" value="F:catalytic activity"/>
    <property type="evidence" value="ECO:0007669"/>
    <property type="project" value="UniProtKB-ARBA"/>
</dbReference>
<dbReference type="RefSeq" id="WP_134081189.1">
    <property type="nucleotide sequence ID" value="NZ_SOQX01000001.1"/>
</dbReference>
<dbReference type="Gene3D" id="3.20.20.450">
    <property type="entry name" value="EAL domain"/>
    <property type="match status" value="1"/>
</dbReference>
<dbReference type="PANTHER" id="PTHR44757:SF2">
    <property type="entry name" value="BIOFILM ARCHITECTURE MAINTENANCE PROTEIN MBAA"/>
    <property type="match status" value="1"/>
</dbReference>
<keyword evidence="6" id="KW-1185">Reference proteome</keyword>
<dbReference type="NCBIfam" id="TIGR00254">
    <property type="entry name" value="GGDEF"/>
    <property type="match status" value="1"/>
</dbReference>
<keyword evidence="2" id="KW-0812">Transmembrane</keyword>
<evidence type="ECO:0000313" key="6">
    <source>
        <dbReference type="Proteomes" id="UP000294914"/>
    </source>
</evidence>
<dbReference type="Gene3D" id="3.30.70.270">
    <property type="match status" value="1"/>
</dbReference>
<dbReference type="InterPro" id="IPR035919">
    <property type="entry name" value="EAL_sf"/>
</dbReference>
<dbReference type="CDD" id="cd01949">
    <property type="entry name" value="GGDEF"/>
    <property type="match status" value="1"/>
</dbReference>
<dbReference type="InterPro" id="IPR043128">
    <property type="entry name" value="Rev_trsase/Diguanyl_cyclase"/>
</dbReference>
<feature type="transmembrane region" description="Helical" evidence="2">
    <location>
        <begin position="12"/>
        <end position="33"/>
    </location>
</feature>
<dbReference type="EMBL" id="SOQX01000001">
    <property type="protein sequence ID" value="TDY04355.1"/>
    <property type="molecule type" value="Genomic_DNA"/>
</dbReference>
<evidence type="ECO:0000259" key="3">
    <source>
        <dbReference type="PROSITE" id="PS50883"/>
    </source>
</evidence>
<dbReference type="InterPro" id="IPR001633">
    <property type="entry name" value="EAL_dom"/>
</dbReference>
<protein>
    <submittedName>
        <fullName evidence="5">Diguanylate cyclase (GGDEF)-like protein</fullName>
    </submittedName>
</protein>
<dbReference type="Pfam" id="PF00563">
    <property type="entry name" value="EAL"/>
    <property type="match status" value="1"/>
</dbReference>
<dbReference type="PROSITE" id="PS50887">
    <property type="entry name" value="GGDEF"/>
    <property type="match status" value="1"/>
</dbReference>
<comment type="cofactor">
    <cofactor evidence="1">
        <name>Mg(2+)</name>
        <dbReference type="ChEBI" id="CHEBI:18420"/>
    </cofactor>
</comment>
<dbReference type="InterPro" id="IPR052155">
    <property type="entry name" value="Biofilm_reg_signaling"/>
</dbReference>
<dbReference type="Proteomes" id="UP000294914">
    <property type="component" value="Unassembled WGS sequence"/>
</dbReference>
<dbReference type="SMART" id="SM00052">
    <property type="entry name" value="EAL"/>
    <property type="match status" value="1"/>
</dbReference>